<keyword evidence="3" id="KW-1185">Reference proteome</keyword>
<evidence type="ECO:0000313" key="3">
    <source>
        <dbReference type="Proteomes" id="UP001642464"/>
    </source>
</evidence>
<dbReference type="EMBL" id="CAXAMM010039009">
    <property type="protein sequence ID" value="CAK9082890.1"/>
    <property type="molecule type" value="Genomic_DNA"/>
</dbReference>
<feature type="non-terminal residue" evidence="2">
    <location>
        <position position="977"/>
    </location>
</feature>
<evidence type="ECO:0000313" key="2">
    <source>
        <dbReference type="EMBL" id="CAK9082890.1"/>
    </source>
</evidence>
<dbReference type="Pfam" id="PF00078">
    <property type="entry name" value="RVT_1"/>
    <property type="match status" value="1"/>
</dbReference>
<dbReference type="InterPro" id="IPR012337">
    <property type="entry name" value="RNaseH-like_sf"/>
</dbReference>
<organism evidence="2 3">
    <name type="scientific">Durusdinium trenchii</name>
    <dbReference type="NCBI Taxonomy" id="1381693"/>
    <lineage>
        <taxon>Eukaryota</taxon>
        <taxon>Sar</taxon>
        <taxon>Alveolata</taxon>
        <taxon>Dinophyceae</taxon>
        <taxon>Suessiales</taxon>
        <taxon>Symbiodiniaceae</taxon>
        <taxon>Durusdinium</taxon>
    </lineage>
</organism>
<dbReference type="SUPFAM" id="SSF53098">
    <property type="entry name" value="Ribonuclease H-like"/>
    <property type="match status" value="1"/>
</dbReference>
<dbReference type="InterPro" id="IPR036691">
    <property type="entry name" value="Endo/exonu/phosph_ase_sf"/>
</dbReference>
<dbReference type="Gene3D" id="3.30.420.10">
    <property type="entry name" value="Ribonuclease H-like superfamily/Ribonuclease H"/>
    <property type="match status" value="1"/>
</dbReference>
<gene>
    <name evidence="2" type="ORF">SCF082_LOCUS39371</name>
</gene>
<accession>A0ABP0Q3P4</accession>
<reference evidence="2 3" key="1">
    <citation type="submission" date="2024-02" db="EMBL/GenBank/DDBJ databases">
        <authorList>
            <person name="Chen Y."/>
            <person name="Shah S."/>
            <person name="Dougan E. K."/>
            <person name="Thang M."/>
            <person name="Chan C."/>
        </authorList>
    </citation>
    <scope>NUCLEOTIDE SEQUENCE [LARGE SCALE GENOMIC DNA]</scope>
</reference>
<feature type="domain" description="Reverse transcriptase" evidence="1">
    <location>
        <begin position="393"/>
        <end position="641"/>
    </location>
</feature>
<dbReference type="SUPFAM" id="SSF56219">
    <property type="entry name" value="DNase I-like"/>
    <property type="match status" value="1"/>
</dbReference>
<name>A0ABP0Q3P4_9DINO</name>
<proteinExistence type="predicted"/>
<dbReference type="InterPro" id="IPR000477">
    <property type="entry name" value="RT_dom"/>
</dbReference>
<protein>
    <submittedName>
        <fullName evidence="2">Retrovirus-related Pol polyprotein from type-1 retrotransposable element R2</fullName>
    </submittedName>
</protein>
<sequence length="977" mass="110642">MGSTNPSGLSRRVSEVMQLPPGIWSFSETQLTEQGFRSFASQARHLAKEQGRQLRIHSGAAAPPRFLGSAAGAWTGVLTMSDFPQQLVHPQWKGAEFESGRLLMNTVHIGGLTLTGSTLYGPANSPTWKQPLSLLSELIDTVTEEIVLGRSGLRYVAGDFNCDRMQLPQFHEWYRRGWRELQQVAYDRWQQPFQPTCKASTQRDFFWASPELLQRLQQVEVWHDLFPDHSVVVGHFDLARSLEPLYYWPMPGTFWLDDEQIEVEQSKQVDFPAQQGWVTIHSDRLIVPGQTVEQHVVLDTPQKVQNELADLWAGRWNVMASLPDGAWNRIFAFARDYTATLPLRFERFTAEHIVSTLKKGSGLKTRGPDAWSRDDLLALPNEFRLDLANLFTAVESGADWPQQLCRGHVTCIAKVAQATEATQYRPITLFSLLYRIWGSCRARELLAQLEPFANFDTFGYIKHRSCVDLTYAIMVQVEIALLQGLSCNGVMVDIIRCFNHLPRKPIFLLGRKMGLPMPILVAWDNFLRNTRRSFRVQGMIGREVPSDSGFPEGDSMSCLAMIVALFSFHRYFQVFEPTISAYSYVDNLELVSSEVMHLVRGHLTLQAWTEMMTLHLDQSKTLAWAAQAADRRLLQLAGFAITEGTKDLGASMCYGSRHRRTSVTLRALIMQQLLVPETHFLMLSKLCFRVPKKVPCCALAAWACVHEDSGQTLASGLLPGLRLHNNRAELFAVYVAVLWSKHFFCDVDIFTDSSYVVRGWDALLRTRHVSFDCTNSDLWELLWQAMLVHENTVRLYKTEAHLDQTLLTDANSAWQAHWNSVADLSAKTARRTAGCARLRQVHERLIRTYEWHRHWALRYQAFLLSLAQRSMSTSTTESMHDDDSALNLFNWCSQNPGDLFDELPLDLASLISQSVKLRDFGLPIALKLATWLSRLDTAATLVLETTYGGKILLVGGLVGSFNAALLCRALRVGDLSE</sequence>
<dbReference type="Gene3D" id="3.60.10.10">
    <property type="entry name" value="Endonuclease/exonuclease/phosphatase"/>
    <property type="match status" value="1"/>
</dbReference>
<dbReference type="Pfam" id="PF00075">
    <property type="entry name" value="RNase_H"/>
    <property type="match status" value="1"/>
</dbReference>
<evidence type="ECO:0000259" key="1">
    <source>
        <dbReference type="PROSITE" id="PS50878"/>
    </source>
</evidence>
<comment type="caution">
    <text evidence="2">The sequence shown here is derived from an EMBL/GenBank/DDBJ whole genome shotgun (WGS) entry which is preliminary data.</text>
</comment>
<dbReference type="InterPro" id="IPR002156">
    <property type="entry name" value="RNaseH_domain"/>
</dbReference>
<dbReference type="InterPro" id="IPR036397">
    <property type="entry name" value="RNaseH_sf"/>
</dbReference>
<dbReference type="PROSITE" id="PS50878">
    <property type="entry name" value="RT_POL"/>
    <property type="match status" value="1"/>
</dbReference>
<dbReference type="Proteomes" id="UP001642464">
    <property type="component" value="Unassembled WGS sequence"/>
</dbReference>